<accession>A0A1H4XS48</accession>
<organism evidence="2 3">
    <name type="scientific">Amycolatopsis tolypomycina</name>
    <dbReference type="NCBI Taxonomy" id="208445"/>
    <lineage>
        <taxon>Bacteria</taxon>
        <taxon>Bacillati</taxon>
        <taxon>Actinomycetota</taxon>
        <taxon>Actinomycetes</taxon>
        <taxon>Pseudonocardiales</taxon>
        <taxon>Pseudonocardiaceae</taxon>
        <taxon>Amycolatopsis</taxon>
    </lineage>
</organism>
<sequence>MEHVRRKPAVRPRDAQPGRDSAATEPGLLRLQRLAGNAATTRLVTVQRDLDDQAALAAVDGLPAHVLSGNGGVPLATEAAKQDFLRAGREWFGSHEATLDHFRGIEQSTAPGRPFLHRNAKARLEAAIASLGGPGPSSTVAFSFRKAFTKDTHYTPASMHTLGYAIDYDATNMPRIGRGETAELLRLTGGGPSNAQLGEYSARRAVISATGDATAAGEAPPAQAAALMDKIRAESQRLATSSQAFQASLGAARDQFLELRTQYFEAATPQEKTAVLNQVPALIVPWTTAITTEEQRLAALAATAALDPAALPAKAQLTARIAQIEAAAREAGRAVAQAKGKEPDAKSKLWGRLAAWEKLVKTEPDGTFGERVTRVTEQAQTLLDGLRPLVGAKETLAKLTSLRAKLSDPAFLFGSAKRKKGERPTTATVADTPSMAQLVEKGYFNPRDPAAGREHFNAEFLVALAQHGFDLGVAWTGESTDSMHMELVVPRGG</sequence>
<feature type="compositionally biased region" description="Basic residues" evidence="1">
    <location>
        <begin position="1"/>
        <end position="10"/>
    </location>
</feature>
<evidence type="ECO:0008006" key="4">
    <source>
        <dbReference type="Google" id="ProtNLM"/>
    </source>
</evidence>
<dbReference type="STRING" id="208445.SAMN04489727_6305"/>
<dbReference type="EMBL" id="FNSO01000004">
    <property type="protein sequence ID" value="SED07708.1"/>
    <property type="molecule type" value="Genomic_DNA"/>
</dbReference>
<evidence type="ECO:0000256" key="1">
    <source>
        <dbReference type="SAM" id="MobiDB-lite"/>
    </source>
</evidence>
<protein>
    <recommendedName>
        <fullName evidence="4">D-alanyl-D-alanine carboxypeptidase</fullName>
    </recommendedName>
</protein>
<keyword evidence="3" id="KW-1185">Reference proteome</keyword>
<feature type="region of interest" description="Disordered" evidence="1">
    <location>
        <begin position="1"/>
        <end position="25"/>
    </location>
</feature>
<name>A0A1H4XS48_9PSEU</name>
<dbReference type="Proteomes" id="UP000199622">
    <property type="component" value="Unassembled WGS sequence"/>
</dbReference>
<dbReference type="AlphaFoldDB" id="A0A1H4XS48"/>
<evidence type="ECO:0000313" key="2">
    <source>
        <dbReference type="EMBL" id="SED07708.1"/>
    </source>
</evidence>
<reference evidence="3" key="1">
    <citation type="submission" date="2016-10" db="EMBL/GenBank/DDBJ databases">
        <authorList>
            <person name="Varghese N."/>
            <person name="Submissions S."/>
        </authorList>
    </citation>
    <scope>NUCLEOTIDE SEQUENCE [LARGE SCALE GENOMIC DNA]</scope>
    <source>
        <strain evidence="3">DSM 44544</strain>
    </source>
</reference>
<gene>
    <name evidence="2" type="ORF">SAMN04489727_6305</name>
</gene>
<proteinExistence type="predicted"/>
<evidence type="ECO:0000313" key="3">
    <source>
        <dbReference type="Proteomes" id="UP000199622"/>
    </source>
</evidence>
<dbReference type="RefSeq" id="WP_244170400.1">
    <property type="nucleotide sequence ID" value="NZ_FNSO01000004.1"/>
</dbReference>